<dbReference type="OrthoDB" id="283575at2759"/>
<evidence type="ECO:0000256" key="6">
    <source>
        <dbReference type="SAM" id="Phobius"/>
    </source>
</evidence>
<evidence type="ECO:0000259" key="7">
    <source>
        <dbReference type="PROSITE" id="PS50026"/>
    </source>
</evidence>
<dbReference type="GO" id="GO:0005886">
    <property type="term" value="C:plasma membrane"/>
    <property type="evidence" value="ECO:0007669"/>
    <property type="project" value="TreeGrafter"/>
</dbReference>
<dbReference type="Proteomes" id="UP000663879">
    <property type="component" value="Unassembled WGS sequence"/>
</dbReference>
<dbReference type="EMBL" id="CAJNOC010001308">
    <property type="protein sequence ID" value="CAF0853328.1"/>
    <property type="molecule type" value="Genomic_DNA"/>
</dbReference>
<dbReference type="AlphaFoldDB" id="A0A813WAX6"/>
<dbReference type="Pfam" id="PF00008">
    <property type="entry name" value="EGF"/>
    <property type="match status" value="1"/>
</dbReference>
<evidence type="ECO:0000256" key="2">
    <source>
        <dbReference type="ARBA" id="ARBA00022729"/>
    </source>
</evidence>
<dbReference type="GO" id="GO:0032991">
    <property type="term" value="C:protein-containing complex"/>
    <property type="evidence" value="ECO:0007669"/>
    <property type="project" value="TreeGrafter"/>
</dbReference>
<dbReference type="PROSITE" id="PS00022">
    <property type="entry name" value="EGF_1"/>
    <property type="match status" value="3"/>
</dbReference>
<keyword evidence="6" id="KW-0812">Transmembrane</keyword>
<keyword evidence="2" id="KW-0732">Signal</keyword>
<dbReference type="SUPFAM" id="SSF57196">
    <property type="entry name" value="EGF/Laminin"/>
    <property type="match status" value="2"/>
</dbReference>
<name>A0A813WAX6_9BILA</name>
<dbReference type="Gene3D" id="2.10.25.10">
    <property type="entry name" value="Laminin"/>
    <property type="match status" value="1"/>
</dbReference>
<comment type="caution">
    <text evidence="5">Lacks conserved residue(s) required for the propagation of feature annotation.</text>
</comment>
<keyword evidence="6" id="KW-0472">Membrane</keyword>
<dbReference type="PROSITE" id="PS50026">
    <property type="entry name" value="EGF_3"/>
    <property type="match status" value="3"/>
</dbReference>
<keyword evidence="6" id="KW-1133">Transmembrane helix</keyword>
<dbReference type="GO" id="GO:0045197">
    <property type="term" value="P:establishment or maintenance of epithelial cell apical/basal polarity"/>
    <property type="evidence" value="ECO:0007669"/>
    <property type="project" value="TreeGrafter"/>
</dbReference>
<dbReference type="GO" id="GO:0007157">
    <property type="term" value="P:heterophilic cell-cell adhesion via plasma membrane cell adhesion molecules"/>
    <property type="evidence" value="ECO:0007669"/>
    <property type="project" value="TreeGrafter"/>
</dbReference>
<evidence type="ECO:0000256" key="5">
    <source>
        <dbReference type="PROSITE-ProRule" id="PRU00076"/>
    </source>
</evidence>
<dbReference type="SMART" id="SM00181">
    <property type="entry name" value="EGF"/>
    <property type="match status" value="3"/>
</dbReference>
<dbReference type="PROSITE" id="PS01186">
    <property type="entry name" value="EGF_2"/>
    <property type="match status" value="1"/>
</dbReference>
<dbReference type="InterPro" id="IPR051022">
    <property type="entry name" value="Notch_Cell-Fate_Det"/>
</dbReference>
<dbReference type="PANTHER" id="PTHR24049">
    <property type="entry name" value="CRUMBS FAMILY MEMBER"/>
    <property type="match status" value="1"/>
</dbReference>
<dbReference type="InterPro" id="IPR000742">
    <property type="entry name" value="EGF"/>
</dbReference>
<evidence type="ECO:0000256" key="3">
    <source>
        <dbReference type="ARBA" id="ARBA00022737"/>
    </source>
</evidence>
<evidence type="ECO:0000256" key="1">
    <source>
        <dbReference type="ARBA" id="ARBA00022536"/>
    </source>
</evidence>
<feature type="domain" description="EGF-like" evidence="7">
    <location>
        <begin position="165"/>
        <end position="202"/>
    </location>
</feature>
<evidence type="ECO:0000313" key="9">
    <source>
        <dbReference type="Proteomes" id="UP000663879"/>
    </source>
</evidence>
<keyword evidence="4 5" id="KW-1015">Disulfide bond</keyword>
<feature type="domain" description="EGF-like" evidence="7">
    <location>
        <begin position="246"/>
        <end position="282"/>
    </location>
</feature>
<evidence type="ECO:0000313" key="8">
    <source>
        <dbReference type="EMBL" id="CAF0853328.1"/>
    </source>
</evidence>
<gene>
    <name evidence="8" type="ORF">OXX778_LOCUS9065</name>
</gene>
<comment type="caution">
    <text evidence="8">The sequence shown here is derived from an EMBL/GenBank/DDBJ whole genome shotgun (WGS) entry which is preliminary data.</text>
</comment>
<dbReference type="CDD" id="cd00054">
    <property type="entry name" value="EGF_CA"/>
    <property type="match status" value="1"/>
</dbReference>
<proteinExistence type="predicted"/>
<protein>
    <recommendedName>
        <fullName evidence="7">EGF-like domain-containing protein</fullName>
    </recommendedName>
</protein>
<reference evidence="8" key="1">
    <citation type="submission" date="2021-02" db="EMBL/GenBank/DDBJ databases">
        <authorList>
            <person name="Nowell W R."/>
        </authorList>
    </citation>
    <scope>NUCLEOTIDE SEQUENCE</scope>
    <source>
        <strain evidence="8">Ploen Becks lab</strain>
    </source>
</reference>
<dbReference type="PANTHER" id="PTHR24049:SF22">
    <property type="entry name" value="DROSOPHILA CRUMBS HOMOLOG"/>
    <property type="match status" value="1"/>
</dbReference>
<accession>A0A813WAX6</accession>
<sequence>MSWNNFVYEFETNVQCSVLSFELISNGNLACGYRDVSSLIALETQFLVSGDTDGTLNIRNHITGSKTLSYRAFLKTTTRTILTSITTTTSTSRIAAASTNKIAITSSSPTTIGSTSRTTITSTCTIFLTNTKISRRISNSLTTKICPIIAKNENDLVNILSSRTDSINCLTNCSNYGEYRYDFVLDKFICACRENYYGSSCKFNLRPCSLNPCLNNGNCSNININGSLNYKCQCFDGFSGRNCEFKKEICSPEICSNKGYCYYSNQNPKCKCFYLYGGDKCEIELNDLKIIRIVIRTSSIIAVLIIFIIFGLLVINDILSFCCGRNSIGKKKTNRRGHSSRVKLVYINN</sequence>
<feature type="disulfide bond" evidence="5">
    <location>
        <begin position="272"/>
        <end position="281"/>
    </location>
</feature>
<keyword evidence="9" id="KW-1185">Reference proteome</keyword>
<organism evidence="8 9">
    <name type="scientific">Brachionus calyciflorus</name>
    <dbReference type="NCBI Taxonomy" id="104777"/>
    <lineage>
        <taxon>Eukaryota</taxon>
        <taxon>Metazoa</taxon>
        <taxon>Spiralia</taxon>
        <taxon>Gnathifera</taxon>
        <taxon>Rotifera</taxon>
        <taxon>Eurotatoria</taxon>
        <taxon>Monogononta</taxon>
        <taxon>Pseudotrocha</taxon>
        <taxon>Ploima</taxon>
        <taxon>Brachionidae</taxon>
        <taxon>Brachionus</taxon>
    </lineage>
</organism>
<evidence type="ECO:0000256" key="4">
    <source>
        <dbReference type="ARBA" id="ARBA00023157"/>
    </source>
</evidence>
<feature type="transmembrane region" description="Helical" evidence="6">
    <location>
        <begin position="300"/>
        <end position="322"/>
    </location>
</feature>
<feature type="disulfide bond" evidence="5">
    <location>
        <begin position="234"/>
        <end position="243"/>
    </location>
</feature>
<keyword evidence="3" id="KW-0677">Repeat</keyword>
<feature type="domain" description="EGF-like" evidence="7">
    <location>
        <begin position="204"/>
        <end position="244"/>
    </location>
</feature>
<keyword evidence="1 5" id="KW-0245">EGF-like domain</keyword>
<feature type="disulfide bond" evidence="5">
    <location>
        <begin position="173"/>
        <end position="190"/>
    </location>
</feature>
<feature type="disulfide bond" evidence="5">
    <location>
        <begin position="192"/>
        <end position="201"/>
    </location>
</feature>